<evidence type="ECO:0000256" key="2">
    <source>
        <dbReference type="SAM" id="Phobius"/>
    </source>
</evidence>
<dbReference type="Proteomes" id="UP000805614">
    <property type="component" value="Unassembled WGS sequence"/>
</dbReference>
<evidence type="ECO:0000313" key="4">
    <source>
        <dbReference type="Proteomes" id="UP000805614"/>
    </source>
</evidence>
<name>A0ABR7LYK9_9ACTN</name>
<keyword evidence="2" id="KW-0472">Membrane</keyword>
<comment type="caution">
    <text evidence="3">The sequence shown here is derived from an EMBL/GenBank/DDBJ whole genome shotgun (WGS) entry which is preliminary data.</text>
</comment>
<dbReference type="RefSeq" id="WP_187246818.1">
    <property type="nucleotide sequence ID" value="NZ_BAAAOK010000010.1"/>
</dbReference>
<dbReference type="PANTHER" id="PTHR42305:SF1">
    <property type="entry name" value="MEMBRANE PROTEIN RV1733C-RELATED"/>
    <property type="match status" value="1"/>
</dbReference>
<feature type="region of interest" description="Disordered" evidence="1">
    <location>
        <begin position="101"/>
        <end position="122"/>
    </location>
</feature>
<feature type="transmembrane region" description="Helical" evidence="2">
    <location>
        <begin position="148"/>
        <end position="171"/>
    </location>
</feature>
<gene>
    <name evidence="3" type="ORF">HKK74_30405</name>
</gene>
<dbReference type="EMBL" id="JABVEC010000031">
    <property type="protein sequence ID" value="MBC6469773.1"/>
    <property type="molecule type" value="Genomic_DNA"/>
</dbReference>
<organism evidence="3 4">
    <name type="scientific">Actinomadura alba</name>
    <dbReference type="NCBI Taxonomy" id="406431"/>
    <lineage>
        <taxon>Bacteria</taxon>
        <taxon>Bacillati</taxon>
        <taxon>Actinomycetota</taxon>
        <taxon>Actinomycetes</taxon>
        <taxon>Streptosporangiales</taxon>
        <taxon>Thermomonosporaceae</taxon>
        <taxon>Actinomadura</taxon>
    </lineage>
</organism>
<keyword evidence="2" id="KW-0812">Transmembrane</keyword>
<proteinExistence type="predicted"/>
<protein>
    <submittedName>
        <fullName evidence="3">Uncharacterized protein</fullName>
    </submittedName>
</protein>
<dbReference type="InterPro" id="IPR039708">
    <property type="entry name" value="MT1774/Rv1733c-like"/>
</dbReference>
<accession>A0ABR7LYK9</accession>
<keyword evidence="4" id="KW-1185">Reference proteome</keyword>
<dbReference type="PANTHER" id="PTHR42305">
    <property type="entry name" value="MEMBRANE PROTEIN RV1733C-RELATED"/>
    <property type="match status" value="1"/>
</dbReference>
<keyword evidence="2" id="KW-1133">Transmembrane helix</keyword>
<evidence type="ECO:0000256" key="1">
    <source>
        <dbReference type="SAM" id="MobiDB-lite"/>
    </source>
</evidence>
<reference evidence="3 4" key="1">
    <citation type="submission" date="2020-06" db="EMBL/GenBank/DDBJ databases">
        <title>Actinomadura xiongansis sp. nov., isolated from soil of Baiyangdian.</title>
        <authorList>
            <person name="Zhang X."/>
        </authorList>
    </citation>
    <scope>NUCLEOTIDE SEQUENCE [LARGE SCALE GENOMIC DNA]</scope>
    <source>
        <strain evidence="3 4">HBUM206468</strain>
    </source>
</reference>
<sequence>MRGIWARLDRARRRLGLDRNDLRRGVDRVQWALASALLMVFLAAAPATASIVADHVYDSGVRTEHREKATRHQIDATVIGVAEASRTGQTGATVPTVRLRWSAPDGTPRTGEAPARGSTATGTTQRIWIDDSGAATARPRRHVQTVGATVYAATGTTTAIGGLLLIAYGTVRRRCDRCRSRLWDVDWARLDRRRTG</sequence>
<evidence type="ECO:0000313" key="3">
    <source>
        <dbReference type="EMBL" id="MBC6469773.1"/>
    </source>
</evidence>